<keyword evidence="1" id="KW-1133">Transmembrane helix</keyword>
<feature type="transmembrane region" description="Helical" evidence="1">
    <location>
        <begin position="12"/>
        <end position="30"/>
    </location>
</feature>
<keyword evidence="3" id="KW-1185">Reference proteome</keyword>
<keyword evidence="1" id="KW-0472">Membrane</keyword>
<name>A0A2G5T1G4_9PELO</name>
<feature type="transmembrane region" description="Helical" evidence="1">
    <location>
        <begin position="42"/>
        <end position="59"/>
    </location>
</feature>
<protein>
    <submittedName>
        <fullName evidence="2">Uncharacterized protein</fullName>
    </submittedName>
</protein>
<dbReference type="Proteomes" id="UP000230233">
    <property type="component" value="Chromosome X"/>
</dbReference>
<comment type="caution">
    <text evidence="2">The sequence shown here is derived from an EMBL/GenBank/DDBJ whole genome shotgun (WGS) entry which is preliminary data.</text>
</comment>
<organism evidence="2 3">
    <name type="scientific">Caenorhabditis nigoni</name>
    <dbReference type="NCBI Taxonomy" id="1611254"/>
    <lineage>
        <taxon>Eukaryota</taxon>
        <taxon>Metazoa</taxon>
        <taxon>Ecdysozoa</taxon>
        <taxon>Nematoda</taxon>
        <taxon>Chromadorea</taxon>
        <taxon>Rhabditida</taxon>
        <taxon>Rhabditina</taxon>
        <taxon>Rhabditomorpha</taxon>
        <taxon>Rhabditoidea</taxon>
        <taxon>Rhabditidae</taxon>
        <taxon>Peloderinae</taxon>
        <taxon>Caenorhabditis</taxon>
    </lineage>
</organism>
<evidence type="ECO:0000256" key="1">
    <source>
        <dbReference type="SAM" id="Phobius"/>
    </source>
</evidence>
<evidence type="ECO:0000313" key="2">
    <source>
        <dbReference type="EMBL" id="PIC21048.1"/>
    </source>
</evidence>
<reference evidence="3" key="1">
    <citation type="submission" date="2017-10" db="EMBL/GenBank/DDBJ databases">
        <title>Rapid genome shrinkage in a self-fertile nematode reveals novel sperm competition proteins.</title>
        <authorList>
            <person name="Yin D."/>
            <person name="Schwarz E.M."/>
            <person name="Thomas C.G."/>
            <person name="Felde R.L."/>
            <person name="Korf I.F."/>
            <person name="Cutter A.D."/>
            <person name="Schartner C.M."/>
            <person name="Ralston E.J."/>
            <person name="Meyer B.J."/>
            <person name="Haag E.S."/>
        </authorList>
    </citation>
    <scope>NUCLEOTIDE SEQUENCE [LARGE SCALE GENOMIC DNA]</scope>
    <source>
        <strain evidence="3">JU1422</strain>
    </source>
</reference>
<proteinExistence type="predicted"/>
<accession>A0A2G5T1G4</accession>
<gene>
    <name evidence="2" type="primary">Cnig_chr_X.g26028</name>
    <name evidence="2" type="ORF">B9Z55_026028</name>
</gene>
<dbReference type="EMBL" id="PDUG01000006">
    <property type="protein sequence ID" value="PIC21048.1"/>
    <property type="molecule type" value="Genomic_DNA"/>
</dbReference>
<keyword evidence="1" id="KW-0812">Transmembrane</keyword>
<evidence type="ECO:0000313" key="3">
    <source>
        <dbReference type="Proteomes" id="UP000230233"/>
    </source>
</evidence>
<sequence length="74" mass="8653">MKRKEIGAPPLILLCVAIIIFAFPSPRFFTISDCLVIHEEKIYILLFFYILEILYLLGFRNKSILDVIFEKKSS</sequence>
<dbReference type="AlphaFoldDB" id="A0A2G5T1G4"/>